<dbReference type="Proteomes" id="UP000322234">
    <property type="component" value="Unassembled WGS sequence"/>
</dbReference>
<keyword evidence="2" id="KW-1185">Reference proteome</keyword>
<dbReference type="EMBL" id="VBQZ03000029">
    <property type="protein sequence ID" value="MXQ85816.1"/>
    <property type="molecule type" value="Genomic_DNA"/>
</dbReference>
<proteinExistence type="predicted"/>
<gene>
    <name evidence="1" type="ORF">E5288_WYG010177</name>
</gene>
<evidence type="ECO:0000313" key="1">
    <source>
        <dbReference type="EMBL" id="MXQ85816.1"/>
    </source>
</evidence>
<sequence length="97" mass="10676">MPWDLGCLEGILSSEWPVQQQVQAVETVAAVHSGAGERTQQEPEAALQLRQVFSSSGDFPGIAMGFLLPLPFLTVFTPTGEYEQLQWLLKEVNEEAT</sequence>
<reference evidence="1" key="1">
    <citation type="submission" date="2019-10" db="EMBL/GenBank/DDBJ databases">
        <title>The sequence and de novo assembly of the wild yak genome.</title>
        <authorList>
            <person name="Liu Y."/>
        </authorList>
    </citation>
    <scope>NUCLEOTIDE SEQUENCE [LARGE SCALE GENOMIC DNA]</scope>
    <source>
        <strain evidence="1">WY2019</strain>
    </source>
</reference>
<evidence type="ECO:0000313" key="2">
    <source>
        <dbReference type="Proteomes" id="UP000322234"/>
    </source>
</evidence>
<organism evidence="1 2">
    <name type="scientific">Bos mutus</name>
    <name type="common">wild yak</name>
    <dbReference type="NCBI Taxonomy" id="72004"/>
    <lineage>
        <taxon>Eukaryota</taxon>
        <taxon>Metazoa</taxon>
        <taxon>Chordata</taxon>
        <taxon>Craniata</taxon>
        <taxon>Vertebrata</taxon>
        <taxon>Euteleostomi</taxon>
        <taxon>Mammalia</taxon>
        <taxon>Eutheria</taxon>
        <taxon>Laurasiatheria</taxon>
        <taxon>Artiodactyla</taxon>
        <taxon>Ruminantia</taxon>
        <taxon>Pecora</taxon>
        <taxon>Bovidae</taxon>
        <taxon>Bovinae</taxon>
        <taxon>Bos</taxon>
    </lineage>
</organism>
<dbReference type="AlphaFoldDB" id="A0A6B0RCR3"/>
<accession>A0A6B0RCR3</accession>
<protein>
    <submittedName>
        <fullName evidence="1">Uncharacterized protein</fullName>
    </submittedName>
</protein>
<name>A0A6B0RCR3_9CETA</name>
<comment type="caution">
    <text evidence="1">The sequence shown here is derived from an EMBL/GenBank/DDBJ whole genome shotgun (WGS) entry which is preliminary data.</text>
</comment>